<protein>
    <submittedName>
        <fullName evidence="1">Uncharacterized protein</fullName>
    </submittedName>
</protein>
<organism evidence="1">
    <name type="scientific">gut metagenome</name>
    <dbReference type="NCBI Taxonomy" id="749906"/>
    <lineage>
        <taxon>unclassified sequences</taxon>
        <taxon>metagenomes</taxon>
        <taxon>organismal metagenomes</taxon>
    </lineage>
</organism>
<reference evidence="1" key="1">
    <citation type="journal article" date="2012" name="PLoS ONE">
        <title>Gene sets for utilization of primary and secondary nutrition supplies in the distal gut of endangered iberian lynx.</title>
        <authorList>
            <person name="Alcaide M."/>
            <person name="Messina E."/>
            <person name="Richter M."/>
            <person name="Bargiela R."/>
            <person name="Peplies J."/>
            <person name="Huws S.A."/>
            <person name="Newbold C.J."/>
            <person name="Golyshin P.N."/>
            <person name="Simon M.A."/>
            <person name="Lopez G."/>
            <person name="Yakimov M.M."/>
            <person name="Ferrer M."/>
        </authorList>
    </citation>
    <scope>NUCLEOTIDE SEQUENCE</scope>
</reference>
<comment type="caution">
    <text evidence="1">The sequence shown here is derived from an EMBL/GenBank/DDBJ whole genome shotgun (WGS) entry which is preliminary data.</text>
</comment>
<gene>
    <name evidence="1" type="ORF">EVA_03642</name>
</gene>
<dbReference type="EMBL" id="AMCI01000664">
    <property type="protein sequence ID" value="EJX08246.1"/>
    <property type="molecule type" value="Genomic_DNA"/>
</dbReference>
<sequence>MCVKDYGVREIRQVNKQGVNEIPLMAHSWKAVVKSTELLA</sequence>
<evidence type="ECO:0000313" key="1">
    <source>
        <dbReference type="EMBL" id="EJX08246.1"/>
    </source>
</evidence>
<name>J9D686_9ZZZZ</name>
<proteinExistence type="predicted"/>
<accession>J9D686</accession>
<dbReference type="AlphaFoldDB" id="J9D686"/>